<proteinExistence type="inferred from homology"/>
<dbReference type="GO" id="GO:0005524">
    <property type="term" value="F:ATP binding"/>
    <property type="evidence" value="ECO:0007669"/>
    <property type="project" value="UniProtKB-UniRule"/>
</dbReference>
<dbReference type="Proteomes" id="UP000007799">
    <property type="component" value="Unassembled WGS sequence"/>
</dbReference>
<dbReference type="Pfam" id="PF00179">
    <property type="entry name" value="UQ_con"/>
    <property type="match status" value="1"/>
</dbReference>
<dbReference type="EC" id="2.3.2.23" evidence="1"/>
<gene>
    <name evidence="10" type="ORF">PTSG_08103</name>
</gene>
<feature type="compositionally biased region" description="Low complexity" evidence="8">
    <location>
        <begin position="171"/>
        <end position="188"/>
    </location>
</feature>
<feature type="active site" description="Glycyl thioester intermediate" evidence="6">
    <location>
        <position position="101"/>
    </location>
</feature>
<accession>F2UI02</accession>
<dbReference type="CDD" id="cd23804">
    <property type="entry name" value="UBCc_UBE2S"/>
    <property type="match status" value="1"/>
</dbReference>
<dbReference type="OrthoDB" id="10069349at2759"/>
<dbReference type="PROSITE" id="PS50127">
    <property type="entry name" value="UBC_2"/>
    <property type="match status" value="1"/>
</dbReference>
<keyword evidence="4 7" id="KW-0833">Ubl conjugation pathway</keyword>
<keyword evidence="11" id="KW-1185">Reference proteome</keyword>
<evidence type="ECO:0000313" key="11">
    <source>
        <dbReference type="Proteomes" id="UP000007799"/>
    </source>
</evidence>
<evidence type="ECO:0000256" key="4">
    <source>
        <dbReference type="ARBA" id="ARBA00022786"/>
    </source>
</evidence>
<name>F2UI02_SALR5</name>
<evidence type="ECO:0000256" key="1">
    <source>
        <dbReference type="ARBA" id="ARBA00012486"/>
    </source>
</evidence>
<evidence type="ECO:0000256" key="5">
    <source>
        <dbReference type="ARBA" id="ARBA00022840"/>
    </source>
</evidence>
<dbReference type="STRING" id="946362.F2UI02"/>
<evidence type="ECO:0000259" key="9">
    <source>
        <dbReference type="PROSITE" id="PS50127"/>
    </source>
</evidence>
<dbReference type="PANTHER" id="PTHR24067">
    <property type="entry name" value="UBIQUITIN-CONJUGATING ENZYME E2"/>
    <property type="match status" value="1"/>
</dbReference>
<dbReference type="OMA" id="QPAKCGA"/>
<comment type="similarity">
    <text evidence="7">Belongs to the ubiquitin-conjugating enzyme family.</text>
</comment>
<feature type="compositionally biased region" description="Basic residues" evidence="8">
    <location>
        <begin position="192"/>
        <end position="208"/>
    </location>
</feature>
<feature type="region of interest" description="Disordered" evidence="8">
    <location>
        <begin position="164"/>
        <end position="208"/>
    </location>
</feature>
<evidence type="ECO:0000256" key="2">
    <source>
        <dbReference type="ARBA" id="ARBA00022679"/>
    </source>
</evidence>
<dbReference type="SUPFAM" id="SSF54495">
    <property type="entry name" value="UBC-like"/>
    <property type="match status" value="1"/>
</dbReference>
<dbReference type="KEGG" id="sre:PTSG_08103"/>
<dbReference type="Gene3D" id="3.10.110.10">
    <property type="entry name" value="Ubiquitin Conjugating Enzyme"/>
    <property type="match status" value="1"/>
</dbReference>
<dbReference type="InterPro" id="IPR023313">
    <property type="entry name" value="UBQ-conjugating_AS"/>
</dbReference>
<evidence type="ECO:0000256" key="6">
    <source>
        <dbReference type="PROSITE-ProRule" id="PRU10133"/>
    </source>
</evidence>
<keyword evidence="2" id="KW-0808">Transferase</keyword>
<dbReference type="GeneID" id="16071685"/>
<dbReference type="InterPro" id="IPR016135">
    <property type="entry name" value="UBQ-conjugating_enzyme/RWD"/>
</dbReference>
<dbReference type="EMBL" id="GL832975">
    <property type="protein sequence ID" value="EGD76751.1"/>
    <property type="molecule type" value="Genomic_DNA"/>
</dbReference>
<dbReference type="FunFam" id="3.10.110.10:FF:000031">
    <property type="entry name" value="Ubiquitin-conjugating enzyme E2 22"/>
    <property type="match status" value="1"/>
</dbReference>
<dbReference type="AlphaFoldDB" id="F2UI02"/>
<dbReference type="RefSeq" id="XP_004991123.1">
    <property type="nucleotide sequence ID" value="XM_004991066.1"/>
</dbReference>
<evidence type="ECO:0000313" key="10">
    <source>
        <dbReference type="EMBL" id="EGD76751.1"/>
    </source>
</evidence>
<feature type="domain" description="UBC core" evidence="9">
    <location>
        <begin position="17"/>
        <end position="163"/>
    </location>
</feature>
<evidence type="ECO:0000256" key="7">
    <source>
        <dbReference type="RuleBase" id="RU362109"/>
    </source>
</evidence>
<reference evidence="10" key="1">
    <citation type="submission" date="2009-08" db="EMBL/GenBank/DDBJ databases">
        <title>Annotation of Salpingoeca rosetta.</title>
        <authorList>
            <consortium name="The Broad Institute Genome Sequencing Platform"/>
            <person name="Russ C."/>
            <person name="Cuomo C."/>
            <person name="Burger G."/>
            <person name="Gray M.W."/>
            <person name="Holland P.W.H."/>
            <person name="King N."/>
            <person name="Lang F.B.F."/>
            <person name="Roger A.J."/>
            <person name="Ruiz-Trillo I."/>
            <person name="Young S.K."/>
            <person name="Zeng Q."/>
            <person name="Gargeya S."/>
            <person name="Alvarado L."/>
            <person name="Berlin A."/>
            <person name="Chapman S.B."/>
            <person name="Chen Z."/>
            <person name="Freedman E."/>
            <person name="Gellesch M."/>
            <person name="Goldberg J."/>
            <person name="Griggs A."/>
            <person name="Gujja S."/>
            <person name="Heilman E."/>
            <person name="Heiman D."/>
            <person name="Howarth C."/>
            <person name="Mehta T."/>
            <person name="Neiman D."/>
            <person name="Pearson M."/>
            <person name="Roberts A."/>
            <person name="Saif S."/>
            <person name="Shea T."/>
            <person name="Shenoy N."/>
            <person name="Sisk P."/>
            <person name="Stolte C."/>
            <person name="Sykes S."/>
            <person name="White J."/>
            <person name="Yandava C."/>
            <person name="Haas B."/>
            <person name="Nusbaum C."/>
            <person name="Birren B."/>
        </authorList>
    </citation>
    <scope>NUCLEOTIDE SEQUENCE [LARGE SCALE GENOMIC DNA]</scope>
    <source>
        <strain evidence="10">ATCC 50818</strain>
    </source>
</reference>
<keyword evidence="3 7" id="KW-0547">Nucleotide-binding</keyword>
<dbReference type="InParanoid" id="F2UI02"/>
<keyword evidence="5 7" id="KW-0067">ATP-binding</keyword>
<protein>
    <recommendedName>
        <fullName evidence="1">E2 ubiquitin-conjugating enzyme</fullName>
        <ecNumber evidence="1">2.3.2.23</ecNumber>
    </recommendedName>
</protein>
<evidence type="ECO:0000256" key="8">
    <source>
        <dbReference type="SAM" id="MobiDB-lite"/>
    </source>
</evidence>
<dbReference type="eggNOG" id="KOG0423">
    <property type="taxonomic scope" value="Eukaryota"/>
</dbReference>
<evidence type="ECO:0000256" key="3">
    <source>
        <dbReference type="ARBA" id="ARBA00022741"/>
    </source>
</evidence>
<dbReference type="SMART" id="SM00212">
    <property type="entry name" value="UBCc"/>
    <property type="match status" value="1"/>
</dbReference>
<organism evidence="11">
    <name type="scientific">Salpingoeca rosetta (strain ATCC 50818 / BSB-021)</name>
    <dbReference type="NCBI Taxonomy" id="946362"/>
    <lineage>
        <taxon>Eukaryota</taxon>
        <taxon>Choanoflagellata</taxon>
        <taxon>Craspedida</taxon>
        <taxon>Salpingoecidae</taxon>
        <taxon>Salpingoeca</taxon>
    </lineage>
</organism>
<dbReference type="PROSITE" id="PS00183">
    <property type="entry name" value="UBC_1"/>
    <property type="match status" value="1"/>
</dbReference>
<dbReference type="GO" id="GO:0061631">
    <property type="term" value="F:ubiquitin conjugating enzyme activity"/>
    <property type="evidence" value="ECO:0007669"/>
    <property type="project" value="UniProtKB-EC"/>
</dbReference>
<dbReference type="InterPro" id="IPR050113">
    <property type="entry name" value="Ub_conjugating_enzyme"/>
</dbReference>
<dbReference type="InterPro" id="IPR000608">
    <property type="entry name" value="UBC"/>
</dbReference>
<sequence>MSTVSSSYVQNENISPVVLRRVTKEVVKLTKNPPEGIKVHIDEANITDIQATIYGPDSTPYEGGVFRVRLSLPSDFPQSPPKGHFLTKIFHPNVAEAGDICVNTLKRDWTPDNTLEHVLTIIKCLLIHPNPASALNEDAGKLLLEDYEGFAKRAKMMTQIYAKPTAKDAADQPAASSSSSSSSASGPGDAKKKPKKKADKKKKALKRL</sequence>
<dbReference type="FunCoup" id="F2UI02">
    <property type="interactions" value="1680"/>
</dbReference>